<evidence type="ECO:0000259" key="5">
    <source>
        <dbReference type="Pfam" id="PF06429"/>
    </source>
</evidence>
<dbReference type="InterPro" id="IPR010930">
    <property type="entry name" value="Flg_bb/hook_C_dom"/>
</dbReference>
<evidence type="ECO:0000313" key="7">
    <source>
        <dbReference type="EMBL" id="KEZ52214.1"/>
    </source>
</evidence>
<comment type="similarity">
    <text evidence="1 2">Belongs to the flagella basal body rod proteins family.</text>
</comment>
<evidence type="ECO:0000313" key="8">
    <source>
        <dbReference type="Proteomes" id="UP000028549"/>
    </source>
</evidence>
<proteinExistence type="inferred from homology"/>
<feature type="region of interest" description="Disordered" evidence="3">
    <location>
        <begin position="45"/>
        <end position="66"/>
    </location>
</feature>
<name>A0A084GY02_METID</name>
<dbReference type="InterPro" id="IPR037925">
    <property type="entry name" value="FlgE/F/G-like"/>
</dbReference>
<feature type="domain" description="Flagellar basal body rod protein N-terminal" evidence="4">
    <location>
        <begin position="7"/>
        <end position="35"/>
    </location>
</feature>
<dbReference type="OrthoDB" id="9804559at2"/>
<accession>A0A084GY02</accession>
<dbReference type="GO" id="GO:0071978">
    <property type="term" value="P:bacterial-type flagellum-dependent swarming motility"/>
    <property type="evidence" value="ECO:0007669"/>
    <property type="project" value="TreeGrafter"/>
</dbReference>
<reference evidence="7 8" key="1">
    <citation type="journal article" date="2005" name="Int. J. Syst. Evol. Microbiol.">
        <title>Bacillus cibi sp. nov., isolated from jeotgal, a traditional Korean fermented seafood.</title>
        <authorList>
            <person name="Yoon J.H."/>
            <person name="Lee C.H."/>
            <person name="Oh T.K."/>
        </authorList>
    </citation>
    <scope>NUCLEOTIDE SEQUENCE [LARGE SCALE GENOMIC DNA]</scope>
    <source>
        <strain evidence="7 8">DSM 16189</strain>
    </source>
</reference>
<dbReference type="InterPro" id="IPR001444">
    <property type="entry name" value="Flag_bb_rod_N"/>
</dbReference>
<comment type="caution">
    <text evidence="7">The sequence shown here is derived from an EMBL/GenBank/DDBJ whole genome shotgun (WGS) entry which is preliminary data.</text>
</comment>
<dbReference type="Pfam" id="PF00460">
    <property type="entry name" value="Flg_bb_rod"/>
    <property type="match status" value="1"/>
</dbReference>
<dbReference type="NCBIfam" id="TIGR03506">
    <property type="entry name" value="FlgEFG_subfam"/>
    <property type="match status" value="1"/>
</dbReference>
<dbReference type="Pfam" id="PF22692">
    <property type="entry name" value="LlgE_F_G_D1"/>
    <property type="match status" value="1"/>
</dbReference>
<protein>
    <submittedName>
        <fullName evidence="7">Uncharacterized protein</fullName>
    </submittedName>
</protein>
<evidence type="ECO:0000256" key="2">
    <source>
        <dbReference type="RuleBase" id="RU362116"/>
    </source>
</evidence>
<dbReference type="AlphaFoldDB" id="A0A084GY02"/>
<comment type="subcellular location">
    <subcellularLocation>
        <location evidence="2">Bacterial flagellum basal body</location>
    </subcellularLocation>
</comment>
<keyword evidence="8" id="KW-1185">Reference proteome</keyword>
<dbReference type="Pfam" id="PF06429">
    <property type="entry name" value="Flg_bbr_C"/>
    <property type="match status" value="1"/>
</dbReference>
<evidence type="ECO:0000259" key="6">
    <source>
        <dbReference type="Pfam" id="PF22692"/>
    </source>
</evidence>
<organism evidence="7 8">
    <name type="scientific">Metabacillus indicus</name>
    <name type="common">Bacillus indicus</name>
    <dbReference type="NCBI Taxonomy" id="246786"/>
    <lineage>
        <taxon>Bacteria</taxon>
        <taxon>Bacillati</taxon>
        <taxon>Bacillota</taxon>
        <taxon>Bacilli</taxon>
        <taxon>Bacillales</taxon>
        <taxon>Bacillaceae</taxon>
        <taxon>Metabacillus</taxon>
    </lineage>
</organism>
<dbReference type="EMBL" id="JNVC02000005">
    <property type="protein sequence ID" value="KEZ52214.1"/>
    <property type="molecule type" value="Genomic_DNA"/>
</dbReference>
<evidence type="ECO:0000256" key="1">
    <source>
        <dbReference type="ARBA" id="ARBA00009677"/>
    </source>
</evidence>
<sequence length="263" mass="28199">MLRSMITASNTLGQLQQQLDLIGNNMANIDTQGYKRTQTGFSDLLHQQMNNGDPHDSPDGRSTPLGVRSGTGAVLTAHTAFSQGGIKTTGRELDFALTKPGQFLQVEAGGEIQYTRDGALYLNPAQDGRLQLVTSEGHAVLDANQNPIFLDASFKNSTVSAGGRLTANPSGETVQLGIVGITQQTMLEKQGGNRYALKEIAPNGTVAFLEPEQVGIKQGALEMSNVDLSKEMTDLMIAQRSYQLNSKSITMGDQMLGLINSVR</sequence>
<dbReference type="InterPro" id="IPR020013">
    <property type="entry name" value="Flagellar_FlgE/F/G"/>
</dbReference>
<evidence type="ECO:0000256" key="3">
    <source>
        <dbReference type="SAM" id="MobiDB-lite"/>
    </source>
</evidence>
<dbReference type="PROSITE" id="PS00588">
    <property type="entry name" value="FLAGELLA_BB_ROD"/>
    <property type="match status" value="1"/>
</dbReference>
<dbReference type="GO" id="GO:0009425">
    <property type="term" value="C:bacterial-type flagellum basal body"/>
    <property type="evidence" value="ECO:0007669"/>
    <property type="project" value="UniProtKB-SubCell"/>
</dbReference>
<dbReference type="RefSeq" id="WP_029567049.1">
    <property type="nucleotide sequence ID" value="NZ_JNVC02000005.1"/>
</dbReference>
<dbReference type="PANTHER" id="PTHR30435:SF19">
    <property type="entry name" value="FLAGELLAR BASAL-BODY ROD PROTEIN FLGG"/>
    <property type="match status" value="1"/>
</dbReference>
<dbReference type="Proteomes" id="UP000028549">
    <property type="component" value="Unassembled WGS sequence"/>
</dbReference>
<feature type="domain" description="Flagellar basal-body/hook protein C-terminal" evidence="5">
    <location>
        <begin position="217"/>
        <end position="261"/>
    </location>
</feature>
<dbReference type="InterPro" id="IPR053967">
    <property type="entry name" value="LlgE_F_G-like_D1"/>
</dbReference>
<evidence type="ECO:0000259" key="4">
    <source>
        <dbReference type="Pfam" id="PF00460"/>
    </source>
</evidence>
<dbReference type="InterPro" id="IPR019776">
    <property type="entry name" value="Flagellar_basal_body_rod_CS"/>
</dbReference>
<dbReference type="SUPFAM" id="SSF117143">
    <property type="entry name" value="Flagellar hook protein flgE"/>
    <property type="match status" value="1"/>
</dbReference>
<gene>
    <name evidence="7" type="ORF">GS18_0214200</name>
</gene>
<dbReference type="STRING" id="246786.GS18_0214200"/>
<keyword evidence="2" id="KW-0975">Bacterial flagellum</keyword>
<dbReference type="PANTHER" id="PTHR30435">
    <property type="entry name" value="FLAGELLAR PROTEIN"/>
    <property type="match status" value="1"/>
</dbReference>
<feature type="domain" description="Flagellar hook protein FlgE/F/G-like D1" evidence="6">
    <location>
        <begin position="103"/>
        <end position="167"/>
    </location>
</feature>